<dbReference type="InterPro" id="IPR058912">
    <property type="entry name" value="HTH_animal"/>
</dbReference>
<proteinExistence type="predicted"/>
<feature type="non-terminal residue" evidence="2">
    <location>
        <position position="1"/>
    </location>
</feature>
<protein>
    <recommendedName>
        <fullName evidence="1">Helix-turn-helix domain-containing protein</fullName>
    </recommendedName>
</protein>
<evidence type="ECO:0000259" key="1">
    <source>
        <dbReference type="Pfam" id="PF26215"/>
    </source>
</evidence>
<dbReference type="Pfam" id="PF26215">
    <property type="entry name" value="HTH_animal"/>
    <property type="match status" value="1"/>
</dbReference>
<name>A0A0X3NKI2_SCHSO</name>
<feature type="non-terminal residue" evidence="2">
    <location>
        <position position="206"/>
    </location>
</feature>
<reference evidence="2" key="1">
    <citation type="submission" date="2016-01" db="EMBL/GenBank/DDBJ databases">
        <title>Reference transcriptome for the parasite Schistocephalus solidus: insights into the molecular evolution of parasitism.</title>
        <authorList>
            <person name="Hebert F.O."/>
            <person name="Grambauer S."/>
            <person name="Barber I."/>
            <person name="Landry C.R."/>
            <person name="Aubin-Horth N."/>
        </authorList>
    </citation>
    <scope>NUCLEOTIDE SEQUENCE</scope>
</reference>
<organism evidence="2">
    <name type="scientific">Schistocephalus solidus</name>
    <name type="common">Tapeworm</name>
    <dbReference type="NCBI Taxonomy" id="70667"/>
    <lineage>
        <taxon>Eukaryota</taxon>
        <taxon>Metazoa</taxon>
        <taxon>Spiralia</taxon>
        <taxon>Lophotrochozoa</taxon>
        <taxon>Platyhelminthes</taxon>
        <taxon>Cestoda</taxon>
        <taxon>Eucestoda</taxon>
        <taxon>Diphyllobothriidea</taxon>
        <taxon>Diphyllobothriidae</taxon>
        <taxon>Schistocephalus</taxon>
    </lineage>
</organism>
<accession>A0A0X3NKI2</accession>
<gene>
    <name evidence="2" type="ORF">TR88722</name>
</gene>
<dbReference type="AlphaFoldDB" id="A0A0X3NKI2"/>
<sequence>CLAQRARKICTADSIEEELGKIQNLLRENGYPDRFITKHLVARPVKPAKDTVEKKTLFLKVPFQGDSASELLKRRLNQAVTQTFPAAKLQIVFSTNPLLQGEGKDRLPTQTTSMCIYSFTCSCGAGYIGHTSQRRSKRRREHLPAWLSKGEVKSINSAILAHLFDTGHIVDSSEAFRVIYKVPPNYPKPLGQRLLAAAEATAIRLK</sequence>
<feature type="domain" description="Helix-turn-helix" evidence="1">
    <location>
        <begin position="2"/>
        <end position="39"/>
    </location>
</feature>
<dbReference type="EMBL" id="GEEE01023435">
    <property type="protein sequence ID" value="JAP39790.1"/>
    <property type="molecule type" value="Transcribed_RNA"/>
</dbReference>
<evidence type="ECO:0000313" key="2">
    <source>
        <dbReference type="EMBL" id="JAP39790.1"/>
    </source>
</evidence>